<keyword evidence="2" id="KW-1185">Reference proteome</keyword>
<protein>
    <submittedName>
        <fullName evidence="1">Uncharacterized protein</fullName>
    </submittedName>
</protein>
<proteinExistence type="predicted"/>
<evidence type="ECO:0000313" key="2">
    <source>
        <dbReference type="Proteomes" id="UP000681075"/>
    </source>
</evidence>
<organism evidence="1 2">
    <name type="scientific">Roseiterribacter gracilis</name>
    <dbReference type="NCBI Taxonomy" id="2812848"/>
    <lineage>
        <taxon>Bacteria</taxon>
        <taxon>Pseudomonadati</taxon>
        <taxon>Pseudomonadota</taxon>
        <taxon>Alphaproteobacteria</taxon>
        <taxon>Rhodospirillales</taxon>
        <taxon>Roseiterribacteraceae</taxon>
        <taxon>Roseiterribacter</taxon>
    </lineage>
</organism>
<dbReference type="Proteomes" id="UP000681075">
    <property type="component" value="Unassembled WGS sequence"/>
</dbReference>
<evidence type="ECO:0000313" key="1">
    <source>
        <dbReference type="EMBL" id="GIL39388.1"/>
    </source>
</evidence>
<accession>A0A8S8X771</accession>
<gene>
    <name evidence="1" type="ORF">TMPK1_16250</name>
</gene>
<reference evidence="1" key="1">
    <citation type="submission" date="2021-02" db="EMBL/GenBank/DDBJ databases">
        <title>Genome sequence of Rhodospirillales sp. strain TMPK1 isolated from soil.</title>
        <authorList>
            <person name="Nakai R."/>
            <person name="Kusada H."/>
            <person name="Tamaki H."/>
        </authorList>
    </citation>
    <scope>NUCLEOTIDE SEQUENCE</scope>
    <source>
        <strain evidence="1">TMPK1</strain>
    </source>
</reference>
<name>A0A8S8X771_9PROT</name>
<comment type="caution">
    <text evidence="1">The sequence shown here is derived from an EMBL/GenBank/DDBJ whole genome shotgun (WGS) entry which is preliminary data.</text>
</comment>
<sequence>MNFDRLDGRIAALELLAGLGLQLYFRARFGADYRSKVREEMDRILSDLEAGDVPAPTNPMARDEMRHTIRQILLKIAAEDPRPKE</sequence>
<dbReference type="AlphaFoldDB" id="A0A8S8X771"/>
<dbReference type="RefSeq" id="WP_420242494.1">
    <property type="nucleotide sequence ID" value="NZ_BOPV01000001.1"/>
</dbReference>
<dbReference type="EMBL" id="BOPV01000001">
    <property type="protein sequence ID" value="GIL39388.1"/>
    <property type="molecule type" value="Genomic_DNA"/>
</dbReference>